<dbReference type="InterPro" id="IPR013783">
    <property type="entry name" value="Ig-like_fold"/>
</dbReference>
<dbReference type="SMART" id="SM01217">
    <property type="entry name" value="Fn3_like"/>
    <property type="match status" value="1"/>
</dbReference>
<dbReference type="PANTHER" id="PTHR30620">
    <property type="entry name" value="PERIPLASMIC BETA-GLUCOSIDASE-RELATED"/>
    <property type="match status" value="1"/>
</dbReference>
<evidence type="ECO:0000256" key="4">
    <source>
        <dbReference type="ARBA" id="ARBA00022729"/>
    </source>
</evidence>
<feature type="domain" description="Fibronectin type III-like" evidence="7">
    <location>
        <begin position="635"/>
        <end position="704"/>
    </location>
</feature>
<dbReference type="InterPro" id="IPR026891">
    <property type="entry name" value="Fn3-like"/>
</dbReference>
<dbReference type="SUPFAM" id="SSF51445">
    <property type="entry name" value="(Trans)glycosidases"/>
    <property type="match status" value="1"/>
</dbReference>
<dbReference type="InterPro" id="IPR002772">
    <property type="entry name" value="Glyco_hydro_3_C"/>
</dbReference>
<dbReference type="GO" id="GO:0008422">
    <property type="term" value="F:beta-glucosidase activity"/>
    <property type="evidence" value="ECO:0007669"/>
    <property type="project" value="UniProtKB-EC"/>
</dbReference>
<dbReference type="Gene3D" id="3.20.20.300">
    <property type="entry name" value="Glycoside hydrolase, family 3, N-terminal domain"/>
    <property type="match status" value="1"/>
</dbReference>
<dbReference type="SUPFAM" id="SSF52279">
    <property type="entry name" value="Beta-D-glucan exohydrolase, C-terminal domain"/>
    <property type="match status" value="1"/>
</dbReference>
<evidence type="ECO:0000256" key="3">
    <source>
        <dbReference type="ARBA" id="ARBA00012744"/>
    </source>
</evidence>
<keyword evidence="9" id="KW-1185">Reference proteome</keyword>
<evidence type="ECO:0000256" key="5">
    <source>
        <dbReference type="ARBA" id="ARBA00022801"/>
    </source>
</evidence>
<dbReference type="Gene3D" id="3.40.50.1700">
    <property type="entry name" value="Glycoside hydrolase family 3 C-terminal domain"/>
    <property type="match status" value="1"/>
</dbReference>
<evidence type="ECO:0000256" key="2">
    <source>
        <dbReference type="ARBA" id="ARBA00005336"/>
    </source>
</evidence>
<dbReference type="EC" id="3.2.1.21" evidence="3"/>
<sequence length="722" mass="77118">MSDPRKRTPEQLLAEMTIEEKVGQLSLYSADVTWGGDPVNPVLAFDAPEKRLDDIRAGRVTGIFNAHGEAQLRPLQRVAVEESRLGIPLIFGADVIHGFRTAFPVPLAEAASFDPPLAERVAEAVAGEAAAAGIHWTFAPGADLCRDARWGRAVESAGEDPLLAALLAAARVRGFQGGDLRDPRRVMATVKHFAAYGAAEAGLDYNQAEVSATTLADAYLPPYRAGIDAGAGAVMTAFNTVDGVPASASRALLTGLLRERWGFSGFTVSDFNSDRETIVHGLAEGPREAARCCFLAGLDMCMHSGLYAQELPGLVARGDVAETLLDAAVLRVLRAKEALGLFDDPYRGFGVPPPLRGLARETARRCPVLVKNEDGVLPLRPGRRVALIGPFAREHAHLNGAWAVFADNRESVNLEQGFANDPGLAALVVEPGSAIEAPITGGIEAAEAAVQTADVILLALGEGQHMSGESRSRVDPSMPEAQLALARAMRRTGKPIVTLLRIGRPLVIRELLALSDALLVTWFLGSETGHAVADLVLGRAVPVGRLPMSFPRHVGQLPLYYARPGTGRPAVPRGGLFTARYIDAEPGPLLPFGLGLGYGRAEYGTVRVSQERLDWDGSIEATCSIAEIAGAAIEEVAQLYIHDVAARRVRPVRELKGFVRLVIPPYGRAEARFVIDRAMLAFDDGEGRMLAEPGAFEIWIAPHAEAGEPARFTLAPAVEARR</sequence>
<dbReference type="FunFam" id="3.20.20.300:FF:000005">
    <property type="entry name" value="Periplasmic beta-glucosidase"/>
    <property type="match status" value="1"/>
</dbReference>
<protein>
    <recommendedName>
        <fullName evidence="3">beta-glucosidase</fullName>
        <ecNumber evidence="3">3.2.1.21</ecNumber>
    </recommendedName>
</protein>
<accession>A0AA42CVC3</accession>
<dbReference type="GO" id="GO:0009251">
    <property type="term" value="P:glucan catabolic process"/>
    <property type="evidence" value="ECO:0007669"/>
    <property type="project" value="TreeGrafter"/>
</dbReference>
<dbReference type="Pfam" id="PF01915">
    <property type="entry name" value="Glyco_hydro_3_C"/>
    <property type="match status" value="1"/>
</dbReference>
<evidence type="ECO:0000313" key="9">
    <source>
        <dbReference type="Proteomes" id="UP001165565"/>
    </source>
</evidence>
<dbReference type="Pfam" id="PF14310">
    <property type="entry name" value="Fn3-like"/>
    <property type="match status" value="1"/>
</dbReference>
<organism evidence="8 9">
    <name type="scientific">Sphingomonas lycopersici</name>
    <dbReference type="NCBI Taxonomy" id="2951807"/>
    <lineage>
        <taxon>Bacteria</taxon>
        <taxon>Pseudomonadati</taxon>
        <taxon>Pseudomonadota</taxon>
        <taxon>Alphaproteobacteria</taxon>
        <taxon>Sphingomonadales</taxon>
        <taxon>Sphingomonadaceae</taxon>
        <taxon>Sphingomonas</taxon>
    </lineage>
</organism>
<dbReference type="Gene3D" id="2.60.40.10">
    <property type="entry name" value="Immunoglobulins"/>
    <property type="match status" value="1"/>
</dbReference>
<dbReference type="AlphaFoldDB" id="A0AA42CVC3"/>
<dbReference type="InterPro" id="IPR001764">
    <property type="entry name" value="Glyco_hydro_3_N"/>
</dbReference>
<keyword evidence="4" id="KW-0732">Signal</keyword>
<dbReference type="InterPro" id="IPR036881">
    <property type="entry name" value="Glyco_hydro_3_C_sf"/>
</dbReference>
<dbReference type="InterPro" id="IPR017853">
    <property type="entry name" value="GH"/>
</dbReference>
<evidence type="ECO:0000256" key="1">
    <source>
        <dbReference type="ARBA" id="ARBA00000448"/>
    </source>
</evidence>
<dbReference type="PRINTS" id="PR00133">
    <property type="entry name" value="GLHYDRLASE3"/>
</dbReference>
<name>A0AA42CVC3_9SPHN</name>
<dbReference type="Pfam" id="PF00933">
    <property type="entry name" value="Glyco_hydro_3"/>
    <property type="match status" value="1"/>
</dbReference>
<evidence type="ECO:0000256" key="6">
    <source>
        <dbReference type="ARBA" id="ARBA00023295"/>
    </source>
</evidence>
<evidence type="ECO:0000259" key="7">
    <source>
        <dbReference type="SMART" id="SM01217"/>
    </source>
</evidence>
<dbReference type="Proteomes" id="UP001165565">
    <property type="component" value="Unassembled WGS sequence"/>
</dbReference>
<comment type="catalytic activity">
    <reaction evidence="1">
        <text>Hydrolysis of terminal, non-reducing beta-D-glucosyl residues with release of beta-D-glucose.</text>
        <dbReference type="EC" id="3.2.1.21"/>
    </reaction>
</comment>
<evidence type="ECO:0000313" key="8">
    <source>
        <dbReference type="EMBL" id="MCW6536421.1"/>
    </source>
</evidence>
<gene>
    <name evidence="8" type="ORF">NEE01_16705</name>
</gene>
<keyword evidence="5 8" id="KW-0378">Hydrolase</keyword>
<dbReference type="InterPro" id="IPR036962">
    <property type="entry name" value="Glyco_hydro_3_N_sf"/>
</dbReference>
<dbReference type="InterPro" id="IPR051915">
    <property type="entry name" value="Cellulose_Degrad_GH3"/>
</dbReference>
<keyword evidence="6" id="KW-0326">Glycosidase</keyword>
<dbReference type="EMBL" id="JANFAV010000013">
    <property type="protein sequence ID" value="MCW6536421.1"/>
    <property type="molecule type" value="Genomic_DNA"/>
</dbReference>
<comment type="similarity">
    <text evidence="2">Belongs to the glycosyl hydrolase 3 family.</text>
</comment>
<dbReference type="PANTHER" id="PTHR30620:SF16">
    <property type="entry name" value="LYSOSOMAL BETA GLUCOSIDASE"/>
    <property type="match status" value="1"/>
</dbReference>
<proteinExistence type="inferred from homology"/>
<comment type="caution">
    <text evidence="8">The sequence shown here is derived from an EMBL/GenBank/DDBJ whole genome shotgun (WGS) entry which is preliminary data.</text>
</comment>
<reference evidence="8" key="1">
    <citation type="submission" date="2022-06" db="EMBL/GenBank/DDBJ databases">
        <title>Sphingomonas sp. nov. isolated from rhizosphere soil of tomato.</title>
        <authorList>
            <person name="Dong H."/>
            <person name="Gao R."/>
        </authorList>
    </citation>
    <scope>NUCLEOTIDE SEQUENCE</scope>
    <source>
        <strain evidence="8">MMSM24</strain>
    </source>
</reference>